<name>A0A286DD91_9GAMM</name>
<gene>
    <name evidence="2" type="ORF">SAMN06296416_11079</name>
</gene>
<evidence type="ECO:0000256" key="1">
    <source>
        <dbReference type="SAM" id="SignalP"/>
    </source>
</evidence>
<sequence>MKKTSPLSRSTALLGLALSWLLALPAMAQSLPEISGNQASVGAAQIQQFLAGEFPQQHETLGGLLTLTVSDPVISIPADGQRLHLEFSAAAGSGGSAPTPVGRLSMSSGLRYDPQRMALLLDQPTLDGIQPASPGQRVDSRTQMLINLWLADYARDEPLYQLDDATRALLGELQVQSTSIENGRVVVRFNQDIGAAMSGSSQ</sequence>
<feature type="chain" id="PRO_5012515829" description="DUF1439 domain-containing protein" evidence="1">
    <location>
        <begin position="29"/>
        <end position="202"/>
    </location>
</feature>
<dbReference type="OrthoDB" id="5983686at2"/>
<keyword evidence="3" id="KW-1185">Reference proteome</keyword>
<dbReference type="Proteomes" id="UP000219374">
    <property type="component" value="Unassembled WGS sequence"/>
</dbReference>
<dbReference type="RefSeq" id="WP_097123209.1">
    <property type="nucleotide sequence ID" value="NZ_OCND01000010.1"/>
</dbReference>
<evidence type="ECO:0008006" key="4">
    <source>
        <dbReference type="Google" id="ProtNLM"/>
    </source>
</evidence>
<dbReference type="AlphaFoldDB" id="A0A286DD91"/>
<organism evidence="2 3">
    <name type="scientific">Pseudoxanthomonas wuyuanensis</name>
    <dbReference type="NCBI Taxonomy" id="1073196"/>
    <lineage>
        <taxon>Bacteria</taxon>
        <taxon>Pseudomonadati</taxon>
        <taxon>Pseudomonadota</taxon>
        <taxon>Gammaproteobacteria</taxon>
        <taxon>Lysobacterales</taxon>
        <taxon>Lysobacteraceae</taxon>
        <taxon>Pseudoxanthomonas</taxon>
    </lineage>
</organism>
<protein>
    <recommendedName>
        <fullName evidence="4">DUF1439 domain-containing protein</fullName>
    </recommendedName>
</protein>
<evidence type="ECO:0000313" key="3">
    <source>
        <dbReference type="Proteomes" id="UP000219374"/>
    </source>
</evidence>
<keyword evidence="1" id="KW-0732">Signal</keyword>
<feature type="signal peptide" evidence="1">
    <location>
        <begin position="1"/>
        <end position="28"/>
    </location>
</feature>
<reference evidence="2 3" key="1">
    <citation type="submission" date="2017-09" db="EMBL/GenBank/DDBJ databases">
        <authorList>
            <person name="Ehlers B."/>
            <person name="Leendertz F.H."/>
        </authorList>
    </citation>
    <scope>NUCLEOTIDE SEQUENCE [LARGE SCALE GENOMIC DNA]</scope>
    <source>
        <strain evidence="2 3">CGMCC 1.10978</strain>
    </source>
</reference>
<proteinExistence type="predicted"/>
<accession>A0A286DD91</accession>
<dbReference type="Gene3D" id="3.15.10.40">
    <property type="entry name" value="Uncharacterised protein PF07273, DUF1439"/>
    <property type="match status" value="1"/>
</dbReference>
<dbReference type="EMBL" id="OCND01000010">
    <property type="protein sequence ID" value="SOD56615.1"/>
    <property type="molecule type" value="Genomic_DNA"/>
</dbReference>
<evidence type="ECO:0000313" key="2">
    <source>
        <dbReference type="EMBL" id="SOD56615.1"/>
    </source>
</evidence>